<dbReference type="AlphaFoldDB" id="A0A5A7NS39"/>
<sequence length="142" mass="15501">MPKGKIPTLSAAVSNVGTMIDFNNGSLFKLSPCHPGDVAGEVAPLFVPEENLLAAFKGVRDFVAFTNKRLIAVNIQGMTGRKRDFTSLPYSKIQAFSVETAGTFDLDAELDLWFSGLGKVRLEFKGQVDVRWLSQLIASHVL</sequence>
<protein>
    <recommendedName>
        <fullName evidence="1">Bacterial Pleckstrin homology domain-containing protein</fullName>
    </recommendedName>
</protein>
<dbReference type="InterPro" id="IPR012544">
    <property type="entry name" value="PHb"/>
</dbReference>
<dbReference type="Pfam" id="PF08000">
    <property type="entry name" value="bPH_1"/>
    <property type="match status" value="1"/>
</dbReference>
<evidence type="ECO:0000259" key="1">
    <source>
        <dbReference type="Pfam" id="PF08000"/>
    </source>
</evidence>
<dbReference type="PANTHER" id="PTHR35796:SF3">
    <property type="entry name" value="BHLH DOMAIN-CONTAINING PROTEIN"/>
    <property type="match status" value="1"/>
</dbReference>
<feature type="domain" description="Bacterial Pleckstrin homology" evidence="1">
    <location>
        <begin position="22"/>
        <end position="141"/>
    </location>
</feature>
<comment type="caution">
    <text evidence="2">The sequence shown here is derived from an EMBL/GenBank/DDBJ whole genome shotgun (WGS) entry which is preliminary data.</text>
</comment>
<keyword evidence="3" id="KW-1185">Reference proteome</keyword>
<proteinExistence type="predicted"/>
<dbReference type="InterPro" id="IPR037063">
    <property type="entry name" value="PHb_sf"/>
</dbReference>
<dbReference type="Proteomes" id="UP000325307">
    <property type="component" value="Unassembled WGS sequence"/>
</dbReference>
<gene>
    <name evidence="2" type="ORF">NCCP1664_12740</name>
</gene>
<dbReference type="PANTHER" id="PTHR35796">
    <property type="entry name" value="HYPOTHETICAL CYTOSOLIC PROTEIN"/>
    <property type="match status" value="1"/>
</dbReference>
<reference evidence="2 3" key="1">
    <citation type="submission" date="2019-09" db="EMBL/GenBank/DDBJ databases">
        <title>Arthrobacter zafarii sp. nov., a moderately thermotolerant and halotolerant actinobacterium isolated from Cholistan desert soil of Pakistan.</title>
        <authorList>
            <person name="Amin A."/>
            <person name="Ahmed I."/>
            <person name="Khalid N."/>
            <person name="Schumann P."/>
            <person name="Busse H.J."/>
            <person name="Khan I.U."/>
            <person name="Li S."/>
            <person name="Li W.J."/>
        </authorList>
    </citation>
    <scope>NUCLEOTIDE SEQUENCE [LARGE SCALE GENOMIC DNA]</scope>
    <source>
        <strain evidence="2 3">NCCP-1664</strain>
    </source>
</reference>
<accession>A0A5A7NS39</accession>
<dbReference type="SUPFAM" id="SSF50729">
    <property type="entry name" value="PH domain-like"/>
    <property type="match status" value="1"/>
</dbReference>
<evidence type="ECO:0000313" key="3">
    <source>
        <dbReference type="Proteomes" id="UP000325307"/>
    </source>
</evidence>
<evidence type="ECO:0000313" key="2">
    <source>
        <dbReference type="EMBL" id="GER22777.1"/>
    </source>
</evidence>
<dbReference type="Gene3D" id="2.30.29.50">
    <property type="entry name" value="Bacterial Pleckstrin homology domain"/>
    <property type="match status" value="1"/>
</dbReference>
<dbReference type="EMBL" id="BKDJ01000005">
    <property type="protein sequence ID" value="GER22777.1"/>
    <property type="molecule type" value="Genomic_DNA"/>
</dbReference>
<name>A0A5A7NS39_9MICC</name>
<organism evidence="2 3">
    <name type="scientific">Zafaria cholistanensis</name>
    <dbReference type="NCBI Taxonomy" id="1682741"/>
    <lineage>
        <taxon>Bacteria</taxon>
        <taxon>Bacillati</taxon>
        <taxon>Actinomycetota</taxon>
        <taxon>Actinomycetes</taxon>
        <taxon>Micrococcales</taxon>
        <taxon>Micrococcaceae</taxon>
        <taxon>Zafaria</taxon>
    </lineage>
</organism>
<dbReference type="CDD" id="cd13225">
    <property type="entry name" value="PH-like_bacteria"/>
    <property type="match status" value="1"/>
</dbReference>